<keyword evidence="2" id="KW-1185">Reference proteome</keyword>
<dbReference type="Gene3D" id="3.40.50.720">
    <property type="entry name" value="NAD(P)-binding Rossmann-like Domain"/>
    <property type="match status" value="1"/>
</dbReference>
<dbReference type="STRING" id="181874.A0A409VES0"/>
<dbReference type="AlphaFoldDB" id="A0A409VES0"/>
<dbReference type="InterPro" id="IPR050177">
    <property type="entry name" value="Lipid_A_modif_metabolic_enz"/>
</dbReference>
<dbReference type="EMBL" id="NHTK01006100">
    <property type="protein sequence ID" value="PPQ64027.1"/>
    <property type="molecule type" value="Genomic_DNA"/>
</dbReference>
<evidence type="ECO:0000313" key="2">
    <source>
        <dbReference type="Proteomes" id="UP000284842"/>
    </source>
</evidence>
<evidence type="ECO:0000313" key="1">
    <source>
        <dbReference type="EMBL" id="PPQ64027.1"/>
    </source>
</evidence>
<evidence type="ECO:0008006" key="3">
    <source>
        <dbReference type="Google" id="ProtNLM"/>
    </source>
</evidence>
<protein>
    <recommendedName>
        <fullName evidence="3">NAD-dependent epimerase/dehydratase domain-containing protein</fullName>
    </recommendedName>
</protein>
<dbReference type="OrthoDB" id="16464at2759"/>
<reference evidence="1 2" key="1">
    <citation type="journal article" date="2018" name="Evol. Lett.">
        <title>Horizontal gene cluster transfer increased hallucinogenic mushroom diversity.</title>
        <authorList>
            <person name="Reynolds H.T."/>
            <person name="Vijayakumar V."/>
            <person name="Gluck-Thaler E."/>
            <person name="Korotkin H.B."/>
            <person name="Matheny P.B."/>
            <person name="Slot J.C."/>
        </authorList>
    </citation>
    <scope>NUCLEOTIDE SEQUENCE [LARGE SCALE GENOMIC DNA]</scope>
    <source>
        <strain evidence="1 2">2629</strain>
    </source>
</reference>
<dbReference type="InParanoid" id="A0A409VES0"/>
<accession>A0A409VES0</accession>
<proteinExistence type="predicted"/>
<dbReference type="PANTHER" id="PTHR43245">
    <property type="entry name" value="BIFUNCTIONAL POLYMYXIN RESISTANCE PROTEIN ARNA"/>
    <property type="match status" value="1"/>
</dbReference>
<dbReference type="InterPro" id="IPR036291">
    <property type="entry name" value="NAD(P)-bd_dom_sf"/>
</dbReference>
<gene>
    <name evidence="1" type="ORF">CVT24_009401</name>
</gene>
<name>A0A409VES0_9AGAR</name>
<dbReference type="Proteomes" id="UP000284842">
    <property type="component" value="Unassembled WGS sequence"/>
</dbReference>
<organism evidence="1 2">
    <name type="scientific">Panaeolus cyanescens</name>
    <dbReference type="NCBI Taxonomy" id="181874"/>
    <lineage>
        <taxon>Eukaryota</taxon>
        <taxon>Fungi</taxon>
        <taxon>Dikarya</taxon>
        <taxon>Basidiomycota</taxon>
        <taxon>Agaricomycotina</taxon>
        <taxon>Agaricomycetes</taxon>
        <taxon>Agaricomycetidae</taxon>
        <taxon>Agaricales</taxon>
        <taxon>Agaricineae</taxon>
        <taxon>Galeropsidaceae</taxon>
        <taxon>Panaeolus</taxon>
    </lineage>
</organism>
<dbReference type="SUPFAM" id="SSF51735">
    <property type="entry name" value="NAD(P)-binding Rossmann-fold domains"/>
    <property type="match status" value="1"/>
</dbReference>
<dbReference type="PANTHER" id="PTHR43245:SF11">
    <property type="entry name" value="LD23561P"/>
    <property type="match status" value="1"/>
</dbReference>
<comment type="caution">
    <text evidence="1">The sequence shown here is derived from an EMBL/GenBank/DDBJ whole genome shotgun (WGS) entry which is preliminary data.</text>
</comment>
<sequence length="418" mass="46504">MSDSTLKPSVLIFGGLNTCSRALAAFLVPIDGEALVSHLRIVDKYSVAPPTTYIGPEFTTVLQSPVVEYKQANLTNQAAIHAAFEPADPSHPPFDYVFDYTGEVRYDRNEVIQISTTFGTAKLLGQEAARRKVKAYVRISQPFYETSGKQPATEKDDIKPAETLGIWWHETQRLLGSIQDLNLVILRVGFMYGPYTNFGNIASAITVSSVYGYMQKPMKSMWSPGKNPTNTIHVEDVSGAAWACANWIATRGRKAADEAAGEVIHFHNEKNKTKEVDGMRPHNEKIVAPVFNIVDESNSTLVSTGTTIAGVFSTTFEFFSLVESTVIKVLDDLEEINEHHVEGWTEMLQNSTPPITQTPLTAYMDKYTLEKHNVSFDNSKIKQIVGYKLKRPEFKAANIQEVVDKWKAEGVFPNATRS</sequence>